<keyword evidence="5 7" id="KW-0408">Iron</keyword>
<feature type="binding site" evidence="7">
    <location>
        <position position="77"/>
    </location>
    <ligand>
        <name>Fe cation</name>
        <dbReference type="ChEBI" id="CHEBI:24875"/>
        <note>catalytic</note>
    </ligand>
</feature>
<evidence type="ECO:0000256" key="1">
    <source>
        <dbReference type="ARBA" id="ARBA00006622"/>
    </source>
</evidence>
<keyword evidence="9" id="KW-1185">Reference proteome</keyword>
<organism evidence="8 9">
    <name type="scientific">Allopusillimonas soli</name>
    <dbReference type="NCBI Taxonomy" id="659016"/>
    <lineage>
        <taxon>Bacteria</taxon>
        <taxon>Pseudomonadati</taxon>
        <taxon>Pseudomonadota</taxon>
        <taxon>Betaproteobacteria</taxon>
        <taxon>Burkholderiales</taxon>
        <taxon>Alcaligenaceae</taxon>
        <taxon>Allopusillimonas</taxon>
    </lineage>
</organism>
<evidence type="ECO:0000256" key="4">
    <source>
        <dbReference type="ARBA" id="ARBA00023002"/>
    </source>
</evidence>
<dbReference type="EMBL" id="JACCEW010000002">
    <property type="protein sequence ID" value="NYT36541.1"/>
    <property type="molecule type" value="Genomic_DNA"/>
</dbReference>
<evidence type="ECO:0000256" key="6">
    <source>
        <dbReference type="PIRSR" id="PIRSR610300-50"/>
    </source>
</evidence>
<evidence type="ECO:0000256" key="7">
    <source>
        <dbReference type="PIRSR" id="PIRSR610300-51"/>
    </source>
</evidence>
<dbReference type="PANTHER" id="PTHR12918">
    <property type="entry name" value="CYSTEINE DIOXYGENASE"/>
    <property type="match status" value="1"/>
</dbReference>
<proteinExistence type="inferred from homology"/>
<dbReference type="Proteomes" id="UP000580517">
    <property type="component" value="Unassembled WGS sequence"/>
</dbReference>
<dbReference type="AlphaFoldDB" id="A0A853FDD2"/>
<dbReference type="GO" id="GO:0019448">
    <property type="term" value="P:L-cysteine catabolic process"/>
    <property type="evidence" value="ECO:0007669"/>
    <property type="project" value="TreeGrafter"/>
</dbReference>
<evidence type="ECO:0000256" key="2">
    <source>
        <dbReference type="ARBA" id="ARBA00022723"/>
    </source>
</evidence>
<gene>
    <name evidence="8" type="ORF">H0A68_06615</name>
</gene>
<feature type="binding site" evidence="7">
    <location>
        <position position="128"/>
    </location>
    <ligand>
        <name>Fe cation</name>
        <dbReference type="ChEBI" id="CHEBI:24875"/>
        <note>catalytic</note>
    </ligand>
</feature>
<evidence type="ECO:0000313" key="8">
    <source>
        <dbReference type="EMBL" id="NYT36541.1"/>
    </source>
</evidence>
<evidence type="ECO:0000256" key="3">
    <source>
        <dbReference type="ARBA" id="ARBA00022964"/>
    </source>
</evidence>
<accession>A0A853FDD2</accession>
<dbReference type="InterPro" id="IPR011051">
    <property type="entry name" value="RmlC_Cupin_sf"/>
</dbReference>
<dbReference type="Pfam" id="PF05995">
    <property type="entry name" value="CDO_I"/>
    <property type="match status" value="1"/>
</dbReference>
<dbReference type="InterPro" id="IPR014710">
    <property type="entry name" value="RmlC-like_jellyroll"/>
</dbReference>
<sequence length="172" mass="18779">MARKIDLACQGAADKLPQAVARILCEQGSDAVLLTPEQCKGNDQCYTRHLLYADPAGRYTVVAIVWSPGQQTPVHAHYTWCAYRVFSGSLEEDRYQWDAGHACAHHGATVARVAGQTGFGHAGMDQIHRLRNTSAHPAISIHVYGVDAARVSTHVNRLAPEAHESQREAELA</sequence>
<dbReference type="OrthoDB" id="7059163at2"/>
<reference evidence="8 9" key="1">
    <citation type="submission" date="2020-07" db="EMBL/GenBank/DDBJ databases">
        <title>Taxonomic revisions and descriptions of new bacterial species based on genomic comparisons in the high-G+C-content subgroup of the family Alcaligenaceae.</title>
        <authorList>
            <person name="Szabo A."/>
            <person name="Felfoldi T."/>
        </authorList>
    </citation>
    <scope>NUCLEOTIDE SEQUENCE [LARGE SCALE GENOMIC DNA]</scope>
    <source>
        <strain evidence="8 9">DSM 25264</strain>
    </source>
</reference>
<keyword evidence="6" id="KW-0883">Thioether bond</keyword>
<protein>
    <submittedName>
        <fullName evidence="8">Cysteine dioxygenase family protein</fullName>
    </submittedName>
</protein>
<comment type="caution">
    <text evidence="8">The sequence shown here is derived from an EMBL/GenBank/DDBJ whole genome shotgun (WGS) entry which is preliminary data.</text>
</comment>
<dbReference type="InterPro" id="IPR010300">
    <property type="entry name" value="CDO_1"/>
</dbReference>
<name>A0A853FDD2_9BURK</name>
<keyword evidence="3 8" id="KW-0223">Dioxygenase</keyword>
<evidence type="ECO:0000256" key="5">
    <source>
        <dbReference type="ARBA" id="ARBA00023004"/>
    </source>
</evidence>
<dbReference type="PANTHER" id="PTHR12918:SF1">
    <property type="entry name" value="CYSTEINE DIOXYGENASE TYPE 1"/>
    <property type="match status" value="1"/>
</dbReference>
<feature type="binding site" evidence="7">
    <location>
        <position position="75"/>
    </location>
    <ligand>
        <name>Fe cation</name>
        <dbReference type="ChEBI" id="CHEBI:24875"/>
        <note>catalytic</note>
    </ligand>
</feature>
<dbReference type="Gene3D" id="2.60.120.10">
    <property type="entry name" value="Jelly Rolls"/>
    <property type="match status" value="1"/>
</dbReference>
<dbReference type="SUPFAM" id="SSF51182">
    <property type="entry name" value="RmlC-like cupins"/>
    <property type="match status" value="1"/>
</dbReference>
<keyword evidence="4" id="KW-0560">Oxidoreductase</keyword>
<evidence type="ECO:0000313" key="9">
    <source>
        <dbReference type="Proteomes" id="UP000580517"/>
    </source>
</evidence>
<feature type="cross-link" description="3'-(S-cysteinyl)-tyrosine (Cys-Tyr)" evidence="6">
    <location>
        <begin position="81"/>
        <end position="144"/>
    </location>
</feature>
<keyword evidence="2 7" id="KW-0479">Metal-binding</keyword>
<comment type="similarity">
    <text evidence="1">Belongs to the cysteine dioxygenase family.</text>
</comment>
<dbReference type="GO" id="GO:0008198">
    <property type="term" value="F:ferrous iron binding"/>
    <property type="evidence" value="ECO:0007669"/>
    <property type="project" value="TreeGrafter"/>
</dbReference>
<dbReference type="GO" id="GO:0017172">
    <property type="term" value="F:cysteine dioxygenase activity"/>
    <property type="evidence" value="ECO:0007669"/>
    <property type="project" value="TreeGrafter"/>
</dbReference>
<dbReference type="CDD" id="cd10548">
    <property type="entry name" value="cupin_CDO"/>
    <property type="match status" value="1"/>
</dbReference>